<dbReference type="PROSITE" id="PS00584">
    <property type="entry name" value="PFKB_KINASES_2"/>
    <property type="match status" value="1"/>
</dbReference>
<comment type="similarity">
    <text evidence="11">Belongs to the carbohydrate kinase PfkB family. Ribokinase subfamily.</text>
</comment>
<evidence type="ECO:0000256" key="7">
    <source>
        <dbReference type="ARBA" id="ARBA00022801"/>
    </source>
</evidence>
<dbReference type="EC" id="2.7.1.15" evidence="2 11"/>
<dbReference type="EMBL" id="BAAAOA010000008">
    <property type="protein sequence ID" value="GAA1750012.1"/>
    <property type="molecule type" value="Genomic_DNA"/>
</dbReference>
<dbReference type="PRINTS" id="PR00990">
    <property type="entry name" value="RIBOKINASE"/>
</dbReference>
<keyword evidence="11" id="KW-0547">Nucleotide-binding</keyword>
<gene>
    <name evidence="11" type="primary">rbsK</name>
    <name evidence="15" type="ORF">GCM10009767_06130</name>
</gene>
<evidence type="ECO:0000256" key="8">
    <source>
        <dbReference type="ARBA" id="ARBA00022842"/>
    </source>
</evidence>
<dbReference type="InterPro" id="IPR011611">
    <property type="entry name" value="PfkB_dom"/>
</dbReference>
<evidence type="ECO:0000256" key="3">
    <source>
        <dbReference type="ARBA" id="ARBA00016943"/>
    </source>
</evidence>
<evidence type="ECO:0000259" key="13">
    <source>
        <dbReference type="Pfam" id="PF00294"/>
    </source>
</evidence>
<dbReference type="RefSeq" id="WP_425552499.1">
    <property type="nucleotide sequence ID" value="NZ_BAAAOA010000008.1"/>
</dbReference>
<evidence type="ECO:0000256" key="9">
    <source>
        <dbReference type="ARBA" id="ARBA00022958"/>
    </source>
</evidence>
<evidence type="ECO:0000313" key="16">
    <source>
        <dbReference type="Proteomes" id="UP001501204"/>
    </source>
</evidence>
<feature type="binding site" evidence="11">
    <location>
        <position position="586"/>
    </location>
    <ligand>
        <name>K(+)</name>
        <dbReference type="ChEBI" id="CHEBI:29103"/>
    </ligand>
</feature>
<comment type="cofactor">
    <cofactor evidence="11">
        <name>Mg(2+)</name>
        <dbReference type="ChEBI" id="CHEBI:18420"/>
    </cofactor>
    <text evidence="11">Requires a divalent cation, most likely magnesium in vivo, as an electrophilic catalyst to aid phosphoryl group transfer. It is the chelate of the metal and the nucleotide that is the actual substrate.</text>
</comment>
<feature type="binding site" evidence="11">
    <location>
        <position position="552"/>
    </location>
    <ligand>
        <name>K(+)</name>
        <dbReference type="ChEBI" id="CHEBI:29103"/>
    </ligand>
</feature>
<protein>
    <recommendedName>
        <fullName evidence="3 11">Ribokinase</fullName>
        <shortName evidence="11">RK</shortName>
        <ecNumber evidence="2 11">2.7.1.15</ecNumber>
    </recommendedName>
</protein>
<dbReference type="Pfam" id="PF01156">
    <property type="entry name" value="IU_nuc_hydro"/>
    <property type="match status" value="1"/>
</dbReference>
<comment type="activity regulation">
    <text evidence="11">Activated by a monovalent cation that binds near, but not in, the active site. The most likely occupant of the site in vivo is potassium. Ion binding induces a conformational change that may alter substrate affinity.</text>
</comment>
<comment type="caution">
    <text evidence="15">The sequence shown here is derived from an EMBL/GenBank/DDBJ whole genome shotgun (WGS) entry which is preliminary data.</text>
</comment>
<keyword evidence="11" id="KW-0067">ATP-binding</keyword>
<evidence type="ECO:0000256" key="11">
    <source>
        <dbReference type="HAMAP-Rule" id="MF_01987"/>
    </source>
</evidence>
<dbReference type="Gene3D" id="3.40.1190.20">
    <property type="match status" value="1"/>
</dbReference>
<feature type="binding site" evidence="11">
    <location>
        <begin position="523"/>
        <end position="528"/>
    </location>
    <ligand>
        <name>ATP</name>
        <dbReference type="ChEBI" id="CHEBI:30616"/>
    </ligand>
</feature>
<evidence type="ECO:0000256" key="2">
    <source>
        <dbReference type="ARBA" id="ARBA00012035"/>
    </source>
</evidence>
<feature type="binding site" evidence="11">
    <location>
        <position position="580"/>
    </location>
    <ligand>
        <name>ATP</name>
        <dbReference type="ChEBI" id="CHEBI:30616"/>
    </ligand>
</feature>
<feature type="region of interest" description="Disordered" evidence="12">
    <location>
        <begin position="598"/>
        <end position="624"/>
    </location>
</feature>
<feature type="binding site" evidence="11">
    <location>
        <position position="589"/>
    </location>
    <ligand>
        <name>K(+)</name>
        <dbReference type="ChEBI" id="CHEBI:29103"/>
    </ligand>
</feature>
<keyword evidence="8 11" id="KW-0460">Magnesium</keyword>
<comment type="subunit">
    <text evidence="11">Homodimer.</text>
</comment>
<feature type="binding site" evidence="11">
    <location>
        <begin position="340"/>
        <end position="342"/>
    </location>
    <ligand>
        <name>substrate</name>
    </ligand>
</feature>
<feature type="binding site" evidence="11">
    <location>
        <position position="556"/>
    </location>
    <ligand>
        <name>substrate</name>
    </ligand>
</feature>
<dbReference type="InterPro" id="IPR002173">
    <property type="entry name" value="Carboh/pur_kinase_PfkB_CS"/>
</dbReference>
<keyword evidence="7" id="KW-0378">Hydrolase</keyword>
<evidence type="ECO:0000256" key="10">
    <source>
        <dbReference type="ARBA" id="ARBA00023295"/>
    </source>
</evidence>
<dbReference type="InterPro" id="IPR011877">
    <property type="entry name" value="Ribokinase"/>
</dbReference>
<dbReference type="InterPro" id="IPR036452">
    <property type="entry name" value="Ribo_hydro-like"/>
</dbReference>
<dbReference type="InterPro" id="IPR001910">
    <property type="entry name" value="Inosine/uridine_hydrolase_dom"/>
</dbReference>
<dbReference type="HAMAP" id="MF_01987">
    <property type="entry name" value="Ribokinase"/>
    <property type="match status" value="1"/>
</dbReference>
<keyword evidence="10" id="KW-0326">Glycosidase</keyword>
<feature type="binding site" evidence="11">
    <location>
        <position position="463"/>
    </location>
    <ligand>
        <name>substrate</name>
    </ligand>
</feature>
<feature type="domain" description="Carbohydrate kinase PfkB" evidence="13">
    <location>
        <begin position="333"/>
        <end position="594"/>
    </location>
</feature>
<dbReference type="Proteomes" id="UP001501204">
    <property type="component" value="Unassembled WGS sequence"/>
</dbReference>
<proteinExistence type="inferred from homology"/>
<feature type="binding site" evidence="11">
    <location>
        <position position="504"/>
    </location>
    <ligand>
        <name>ATP</name>
        <dbReference type="ChEBI" id="CHEBI:30616"/>
    </ligand>
</feature>
<name>A0ABP4WBQ9_9MICC</name>
<dbReference type="PANTHER" id="PTHR12304:SF4">
    <property type="entry name" value="URIDINE NUCLEOSIDASE"/>
    <property type="match status" value="1"/>
</dbReference>
<dbReference type="InterPro" id="IPR002139">
    <property type="entry name" value="Ribo/fructo_kinase"/>
</dbReference>
<keyword evidence="9 11" id="KW-0630">Potassium</keyword>
<keyword evidence="16" id="KW-1185">Reference proteome</keyword>
<comment type="similarity">
    <text evidence="1">Belongs to the carbohydrate kinase pfkB family.</text>
</comment>
<reference evidence="16" key="1">
    <citation type="journal article" date="2019" name="Int. J. Syst. Evol. Microbiol.">
        <title>The Global Catalogue of Microorganisms (GCM) 10K type strain sequencing project: providing services to taxonomists for standard genome sequencing and annotation.</title>
        <authorList>
            <consortium name="The Broad Institute Genomics Platform"/>
            <consortium name="The Broad Institute Genome Sequencing Center for Infectious Disease"/>
            <person name="Wu L."/>
            <person name="Ma J."/>
        </authorList>
    </citation>
    <scope>NUCLEOTIDE SEQUENCE [LARGE SCALE GENOMIC DNA]</scope>
    <source>
        <strain evidence="16">JCM 14735</strain>
    </source>
</reference>
<evidence type="ECO:0000259" key="14">
    <source>
        <dbReference type="Pfam" id="PF01156"/>
    </source>
</evidence>
<keyword evidence="11" id="KW-0119">Carbohydrate metabolism</keyword>
<keyword evidence="11" id="KW-0963">Cytoplasm</keyword>
<organism evidence="15 16">
    <name type="scientific">Kocuria aegyptia</name>
    <dbReference type="NCBI Taxonomy" id="330943"/>
    <lineage>
        <taxon>Bacteria</taxon>
        <taxon>Bacillati</taxon>
        <taxon>Actinomycetota</taxon>
        <taxon>Actinomycetes</taxon>
        <taxon>Micrococcales</taxon>
        <taxon>Micrococcaceae</taxon>
        <taxon>Kocuria</taxon>
    </lineage>
</organism>
<dbReference type="SUPFAM" id="SSF53613">
    <property type="entry name" value="Ribokinase-like"/>
    <property type="match status" value="1"/>
</dbReference>
<feature type="domain" description="Inosine/uridine-preferring nucleoside hydrolase" evidence="14">
    <location>
        <begin position="9"/>
        <end position="305"/>
    </location>
</feature>
<dbReference type="InterPro" id="IPR023186">
    <property type="entry name" value="IUNH"/>
</dbReference>
<accession>A0ABP4WBQ9</accession>
<comment type="caution">
    <text evidence="11">Lacks conserved residue(s) required for the propagation of feature annotation.</text>
</comment>
<evidence type="ECO:0000313" key="15">
    <source>
        <dbReference type="EMBL" id="GAA1750012.1"/>
    </source>
</evidence>
<dbReference type="InterPro" id="IPR029056">
    <property type="entry name" value="Ribokinase-like"/>
</dbReference>
<comment type="subcellular location">
    <subcellularLocation>
        <location evidence="11">Cytoplasm</location>
    </subcellularLocation>
</comment>
<keyword evidence="4 11" id="KW-0808">Transferase</keyword>
<evidence type="ECO:0000256" key="6">
    <source>
        <dbReference type="ARBA" id="ARBA00022777"/>
    </source>
</evidence>
<evidence type="ECO:0000256" key="12">
    <source>
        <dbReference type="SAM" id="MobiDB-lite"/>
    </source>
</evidence>
<feature type="active site" description="Proton acceptor" evidence="11">
    <location>
        <position position="556"/>
    </location>
</feature>
<dbReference type="Pfam" id="PF00294">
    <property type="entry name" value="PfkB"/>
    <property type="match status" value="1"/>
</dbReference>
<feature type="binding site" evidence="11">
    <location>
        <begin position="368"/>
        <end position="372"/>
    </location>
    <ligand>
        <name>substrate</name>
    </ligand>
</feature>
<dbReference type="Gene3D" id="3.90.245.10">
    <property type="entry name" value="Ribonucleoside hydrolase-like"/>
    <property type="match status" value="1"/>
</dbReference>
<evidence type="ECO:0000256" key="1">
    <source>
        <dbReference type="ARBA" id="ARBA00005380"/>
    </source>
</evidence>
<keyword evidence="6 11" id="KW-0418">Kinase</keyword>
<sequence length="624" mass="63614">MADPAARPVYLDCDTGIDDAIALAYLVATPSVELRGIGTVSGNTDAVTAARNTVDLLALLGRPDIPVAVGAQHPLGSRFGGGSPEVHGGSGTGGVQLPRAAAEPVAEPAEAMLIRLAHEHPGELHVVAIGPLTNLARALRQDPALPEVVGSVTVMGGAALVPGNRTPAAEANILSDPEAAAEVLAAPWEVTLVPLDVTMANLLDEGQREQIAAVEHPVMPVLAAMLEHYTGFYTGILGRPSSALHDPLAAAVAAGTVDLGLAPVVRVQVDTTDGPGRGQTICDLRGRYAGYPTATGARCRVVLELAEDFAPHLLRTLRRLDRSAPVEPVRPALTVVGSINIDLTAACERLPAPGETVGGATLHRQPGGKGANQAVAAARLAGRSRMVGAVGDDPDGDAVLRSMAVAGVDTTGIGRVPAPTGTALIAVDRHGENQIVVCAGANAEVSVDHVTFAPEDVVLCQLEIELDAVRETARRTPGYFALNAAPALPLPADLVDRCDLIIVNETEYARIPELADARLVAVTYGAEGSALYEHGRKVASAPGHPVDVVSTVGAGDAFCAALVLALTSGHDHGTALRAANAVGAHAVGDPSSQPALLPLAHYLPAPGDAGRTPPTGGARSAGRS</sequence>
<comment type="function">
    <text evidence="11">Catalyzes the phosphorylation of ribose at O-5 in a reaction requiring ATP and magnesium. The resulting D-ribose-5-phosphate can then be used either for sythesis of nucleotides, histidine, and tryptophan, or as a component of the pentose phosphate pathway.</text>
</comment>
<comment type="pathway">
    <text evidence="11">Carbohydrate metabolism; D-ribose degradation; D-ribose 5-phosphate from beta-D-ribopyranose: step 2/2.</text>
</comment>
<keyword evidence="5 11" id="KW-0479">Metal-binding</keyword>
<dbReference type="CDD" id="cd01174">
    <property type="entry name" value="ribokinase"/>
    <property type="match status" value="1"/>
</dbReference>
<feature type="binding site" evidence="11">
    <location>
        <begin position="555"/>
        <end position="556"/>
    </location>
    <ligand>
        <name>ATP</name>
        <dbReference type="ChEBI" id="CHEBI:30616"/>
    </ligand>
</feature>
<dbReference type="PROSITE" id="PS01247">
    <property type="entry name" value="IUNH"/>
    <property type="match status" value="1"/>
</dbReference>
<comment type="catalytic activity">
    <reaction evidence="11">
        <text>D-ribose + ATP = D-ribose 5-phosphate + ADP + H(+)</text>
        <dbReference type="Rhea" id="RHEA:13697"/>
        <dbReference type="ChEBI" id="CHEBI:15378"/>
        <dbReference type="ChEBI" id="CHEBI:30616"/>
        <dbReference type="ChEBI" id="CHEBI:47013"/>
        <dbReference type="ChEBI" id="CHEBI:78346"/>
        <dbReference type="ChEBI" id="CHEBI:456216"/>
        <dbReference type="EC" id="2.7.1.15"/>
    </reaction>
</comment>
<dbReference type="SUPFAM" id="SSF53590">
    <property type="entry name" value="Nucleoside hydrolase"/>
    <property type="match status" value="1"/>
</dbReference>
<dbReference type="InterPro" id="IPR015910">
    <property type="entry name" value="I/U_nuclsd_hydro_CS"/>
</dbReference>
<dbReference type="PANTHER" id="PTHR12304">
    <property type="entry name" value="INOSINE-URIDINE PREFERRING NUCLEOSIDE HYDROLASE"/>
    <property type="match status" value="1"/>
</dbReference>
<evidence type="ECO:0000256" key="5">
    <source>
        <dbReference type="ARBA" id="ARBA00022723"/>
    </source>
</evidence>
<evidence type="ECO:0000256" key="4">
    <source>
        <dbReference type="ARBA" id="ARBA00022679"/>
    </source>
</evidence>